<reference evidence="3" key="1">
    <citation type="submission" date="2018-05" db="EMBL/GenBank/DDBJ databases">
        <title>Leptospira yasudae sp. nov. and Leptospira stimsonii sp. nov., two pathogenic species of the genus Leptospira isolated from environmental sources.</title>
        <authorList>
            <person name="Casanovas-Massana A."/>
            <person name="Hamond C."/>
            <person name="Santos L.A."/>
            <person name="Hacker K.P."/>
            <person name="Balassiano I."/>
            <person name="Medeiros M.A."/>
            <person name="Reis M.G."/>
            <person name="Ko A.I."/>
            <person name="Wunder E.A."/>
        </authorList>
    </citation>
    <scope>NUCLEOTIDE SEQUENCE [LARGE SCALE GENOMIC DNA]</scope>
    <source>
        <strain evidence="3">Yale</strain>
    </source>
</reference>
<feature type="compositionally biased region" description="Basic and acidic residues" evidence="1">
    <location>
        <begin position="39"/>
        <end position="48"/>
    </location>
</feature>
<dbReference type="AlphaFoldDB" id="A0A396YWG4"/>
<protein>
    <submittedName>
        <fullName evidence="2">Uncharacterized protein</fullName>
    </submittedName>
</protein>
<gene>
    <name evidence="2" type="ORF">DLM75_19845</name>
</gene>
<accession>A0A396YWG4</accession>
<feature type="region of interest" description="Disordered" evidence="1">
    <location>
        <begin position="39"/>
        <end position="59"/>
    </location>
</feature>
<evidence type="ECO:0000313" key="3">
    <source>
        <dbReference type="Proteomes" id="UP000265798"/>
    </source>
</evidence>
<dbReference type="Proteomes" id="UP000265798">
    <property type="component" value="Unassembled WGS sequence"/>
</dbReference>
<organism evidence="2 3">
    <name type="scientific">Leptospira stimsonii</name>
    <dbReference type="NCBI Taxonomy" id="2202203"/>
    <lineage>
        <taxon>Bacteria</taxon>
        <taxon>Pseudomonadati</taxon>
        <taxon>Spirochaetota</taxon>
        <taxon>Spirochaetia</taxon>
        <taxon>Leptospirales</taxon>
        <taxon>Leptospiraceae</taxon>
        <taxon>Leptospira</taxon>
    </lineage>
</organism>
<evidence type="ECO:0000256" key="1">
    <source>
        <dbReference type="SAM" id="MobiDB-lite"/>
    </source>
</evidence>
<dbReference type="EMBL" id="QHCT01000007">
    <property type="protein sequence ID" value="RHX85778.1"/>
    <property type="molecule type" value="Genomic_DNA"/>
</dbReference>
<comment type="caution">
    <text evidence="2">The sequence shown here is derived from an EMBL/GenBank/DDBJ whole genome shotgun (WGS) entry which is preliminary data.</text>
</comment>
<proteinExistence type="predicted"/>
<feature type="compositionally biased region" description="Low complexity" evidence="1">
    <location>
        <begin position="49"/>
        <end position="59"/>
    </location>
</feature>
<name>A0A396YWG4_9LEPT</name>
<sequence>MSLSLFGKDKNLHNLISERTGSPFATFFYRDSFVGRMNPREGSKRKSCDALSSSKSASQIEAKSPVLPFFLSKICFSELSGGTRPENSKKRIF</sequence>
<evidence type="ECO:0000313" key="2">
    <source>
        <dbReference type="EMBL" id="RHX85778.1"/>
    </source>
</evidence>